<name>I3ZM29_TERRK</name>
<dbReference type="Proteomes" id="UP000006056">
    <property type="component" value="Chromosome"/>
</dbReference>
<reference evidence="2 3" key="1">
    <citation type="submission" date="2012-06" db="EMBL/GenBank/DDBJ databases">
        <title>Complete genome of Terriglobus roseus DSM 18391.</title>
        <authorList>
            <consortium name="US DOE Joint Genome Institute (JGI-PGF)"/>
            <person name="Lucas S."/>
            <person name="Copeland A."/>
            <person name="Lapidus A."/>
            <person name="Glavina del Rio T."/>
            <person name="Dalin E."/>
            <person name="Tice H."/>
            <person name="Bruce D."/>
            <person name="Goodwin L."/>
            <person name="Pitluck S."/>
            <person name="Peters L."/>
            <person name="Mikhailova N."/>
            <person name="Munk A.C.C."/>
            <person name="Kyrpides N."/>
            <person name="Mavromatis K."/>
            <person name="Ivanova N."/>
            <person name="Brettin T."/>
            <person name="Detter J.C."/>
            <person name="Han C."/>
            <person name="Larimer F."/>
            <person name="Land M."/>
            <person name="Hauser L."/>
            <person name="Markowitz V."/>
            <person name="Cheng J.-F."/>
            <person name="Hugenholtz P."/>
            <person name="Woyke T."/>
            <person name="Wu D."/>
            <person name="Brambilla E."/>
            <person name="Klenk H.-P."/>
            <person name="Eisen J.A."/>
        </authorList>
    </citation>
    <scope>NUCLEOTIDE SEQUENCE [LARGE SCALE GENOMIC DNA]</scope>
    <source>
        <strain evidence="3">DSM 18391 / NRRL B-41598 / KBS 63</strain>
    </source>
</reference>
<dbReference type="OrthoDB" id="123310at2"/>
<feature type="region of interest" description="Disordered" evidence="1">
    <location>
        <begin position="94"/>
        <end position="146"/>
    </location>
</feature>
<accession>I3ZM29</accession>
<proteinExistence type="predicted"/>
<evidence type="ECO:0000256" key="1">
    <source>
        <dbReference type="SAM" id="MobiDB-lite"/>
    </source>
</evidence>
<organism evidence="2 3">
    <name type="scientific">Terriglobus roseus (strain DSM 18391 / NRRL B-41598 / KBS 63)</name>
    <dbReference type="NCBI Taxonomy" id="926566"/>
    <lineage>
        <taxon>Bacteria</taxon>
        <taxon>Pseudomonadati</taxon>
        <taxon>Acidobacteriota</taxon>
        <taxon>Terriglobia</taxon>
        <taxon>Terriglobales</taxon>
        <taxon>Acidobacteriaceae</taxon>
        <taxon>Terriglobus</taxon>
    </lineage>
</organism>
<dbReference type="STRING" id="926566.Terro_4090"/>
<gene>
    <name evidence="2" type="ordered locus">Terro_4090</name>
</gene>
<sequence length="146" mass="16625">MADTKQLEESSIGVTTVEANHRRHLVRPYEDRPVVELAEGVVACPLCGNPRFRRSRLRFTDFAEILMMRYPVRCTRCGQRQYTDFNVAMMSFPPRPVGGHRAERQDTWKNWTDPSMPSQPVARPLSTAQGPRARNLNAPKAESDLA</sequence>
<dbReference type="RefSeq" id="WP_014787557.1">
    <property type="nucleotide sequence ID" value="NC_018014.1"/>
</dbReference>
<dbReference type="AlphaFoldDB" id="I3ZM29"/>
<feature type="compositionally biased region" description="Polar residues" evidence="1">
    <location>
        <begin position="108"/>
        <end position="118"/>
    </location>
</feature>
<evidence type="ECO:0000313" key="3">
    <source>
        <dbReference type="Proteomes" id="UP000006056"/>
    </source>
</evidence>
<dbReference type="HOGENOM" id="CLU_1776557_0_0_0"/>
<evidence type="ECO:0000313" key="2">
    <source>
        <dbReference type="EMBL" id="AFL90297.1"/>
    </source>
</evidence>
<dbReference type="KEGG" id="trs:Terro_4090"/>
<dbReference type="EMBL" id="CP003379">
    <property type="protein sequence ID" value="AFL90297.1"/>
    <property type="molecule type" value="Genomic_DNA"/>
</dbReference>
<keyword evidence="3" id="KW-1185">Reference proteome</keyword>
<protein>
    <submittedName>
        <fullName evidence="2">Uncharacterized protein</fullName>
    </submittedName>
</protein>